<evidence type="ECO:0000256" key="5">
    <source>
        <dbReference type="ARBA" id="ARBA00022598"/>
    </source>
</evidence>
<comment type="similarity">
    <text evidence="3 14">In the N-terminal section; belongs to the FGAMS family.</text>
</comment>
<dbReference type="InterPro" id="IPR055181">
    <property type="entry name" value="FGAR-AT_PurM_N-like"/>
</dbReference>
<keyword evidence="7 14" id="KW-0547">Nucleotide-binding</keyword>
<feature type="binding site" evidence="14">
    <location>
        <begin position="394"/>
        <end position="396"/>
    </location>
    <ligand>
        <name>ATP</name>
        <dbReference type="ChEBI" id="CHEBI:30616"/>
    </ligand>
</feature>
<feature type="domain" description="Phosphoribosylformylglycinamidine synthase linker" evidence="16">
    <location>
        <begin position="172"/>
        <end position="221"/>
    </location>
</feature>
<keyword evidence="8 14" id="KW-0658">Purine biosynthesis</keyword>
<feature type="binding site" evidence="14">
    <location>
        <position position="692"/>
    </location>
    <ligand>
        <name>Mg(2+)</name>
        <dbReference type="ChEBI" id="CHEBI:18420"/>
    </ligand>
</feature>
<feature type="binding site" evidence="14">
    <location>
        <begin position="314"/>
        <end position="325"/>
    </location>
    <ligand>
        <name>ATP</name>
        <dbReference type="ChEBI" id="CHEBI:30616"/>
    </ligand>
</feature>
<dbReference type="Gene3D" id="3.40.50.880">
    <property type="match status" value="1"/>
</dbReference>
<evidence type="ECO:0000256" key="13">
    <source>
        <dbReference type="ARBA" id="ARBA00057317"/>
    </source>
</evidence>
<dbReference type="Pfam" id="PF18072">
    <property type="entry name" value="FGAR-AT_linker"/>
    <property type="match status" value="1"/>
</dbReference>
<dbReference type="CDD" id="cd02203">
    <property type="entry name" value="PurL_repeat1"/>
    <property type="match status" value="1"/>
</dbReference>
<dbReference type="OrthoDB" id="9804441at2"/>
<dbReference type="InterPro" id="IPR041609">
    <property type="entry name" value="PurL_linker"/>
</dbReference>
<feature type="binding site" evidence="14">
    <location>
        <position position="731"/>
    </location>
    <ligand>
        <name>Mg(2+)</name>
        <dbReference type="ChEBI" id="CHEBI:18420"/>
    </ligand>
</feature>
<organism evidence="19 20">
    <name type="scientific">Halomonas halmophila</name>
    <dbReference type="NCBI Taxonomy" id="252"/>
    <lineage>
        <taxon>Bacteria</taxon>
        <taxon>Pseudomonadati</taxon>
        <taxon>Pseudomonadota</taxon>
        <taxon>Gammaproteobacteria</taxon>
        <taxon>Oceanospirillales</taxon>
        <taxon>Halomonadaceae</taxon>
        <taxon>Halomonas</taxon>
    </lineage>
</organism>
<comment type="caution">
    <text evidence="19">The sequence shown here is derived from an EMBL/GenBank/DDBJ whole genome shotgun (WGS) entry which is preliminary data.</text>
</comment>
<dbReference type="SUPFAM" id="SSF82697">
    <property type="entry name" value="PurS-like"/>
    <property type="match status" value="1"/>
</dbReference>
<protein>
    <recommendedName>
        <fullName evidence="14">Phosphoribosylformylglycinamidine synthase</fullName>
        <shortName evidence="14">FGAM synthase</shortName>
        <shortName evidence="14">FGAMS</shortName>
        <ecNumber evidence="14">6.3.5.3</ecNumber>
    </recommendedName>
    <alternativeName>
        <fullName evidence="14">Formylglycinamide ribonucleotide amidotransferase</fullName>
        <shortName evidence="14">FGAR amidotransferase</shortName>
        <shortName evidence="14">FGAR-AT</shortName>
    </alternativeName>
</protein>
<proteinExistence type="inferred from homology"/>
<keyword evidence="6 14" id="KW-0479">Metal-binding</keyword>
<dbReference type="NCBIfam" id="NF003672">
    <property type="entry name" value="PRK05297.1"/>
    <property type="match status" value="1"/>
</dbReference>
<dbReference type="InterPro" id="IPR040707">
    <property type="entry name" value="FGAR-AT_N"/>
</dbReference>
<keyword evidence="20" id="KW-1185">Reference proteome</keyword>
<evidence type="ECO:0000256" key="6">
    <source>
        <dbReference type="ARBA" id="ARBA00022723"/>
    </source>
</evidence>
<comment type="catalytic activity">
    <reaction evidence="12 14">
        <text>N(2)-formyl-N(1)-(5-phospho-beta-D-ribosyl)glycinamide + L-glutamine + ATP + H2O = 2-formamido-N(1)-(5-O-phospho-beta-D-ribosyl)acetamidine + L-glutamate + ADP + phosphate + H(+)</text>
        <dbReference type="Rhea" id="RHEA:17129"/>
        <dbReference type="ChEBI" id="CHEBI:15377"/>
        <dbReference type="ChEBI" id="CHEBI:15378"/>
        <dbReference type="ChEBI" id="CHEBI:29985"/>
        <dbReference type="ChEBI" id="CHEBI:30616"/>
        <dbReference type="ChEBI" id="CHEBI:43474"/>
        <dbReference type="ChEBI" id="CHEBI:58359"/>
        <dbReference type="ChEBI" id="CHEBI:147286"/>
        <dbReference type="ChEBI" id="CHEBI:147287"/>
        <dbReference type="ChEBI" id="CHEBI:456216"/>
        <dbReference type="EC" id="6.3.5.3"/>
    </reaction>
</comment>
<dbReference type="UniPathway" id="UPA00074">
    <property type="reaction ID" value="UER00128"/>
</dbReference>
<evidence type="ECO:0000259" key="16">
    <source>
        <dbReference type="Pfam" id="PF18072"/>
    </source>
</evidence>
<dbReference type="SUPFAM" id="SSF55326">
    <property type="entry name" value="PurM N-terminal domain-like"/>
    <property type="match status" value="2"/>
</dbReference>
<comment type="subunit">
    <text evidence="14">Monomer.</text>
</comment>
<dbReference type="EC" id="6.3.5.3" evidence="14"/>
<evidence type="ECO:0000259" key="17">
    <source>
        <dbReference type="Pfam" id="PF18076"/>
    </source>
</evidence>
<feature type="domain" description="PurM-like C-terminal" evidence="15">
    <location>
        <begin position="852"/>
        <end position="980"/>
    </location>
</feature>
<dbReference type="SMART" id="SM01211">
    <property type="entry name" value="GATase_5"/>
    <property type="match status" value="1"/>
</dbReference>
<dbReference type="InterPro" id="IPR010918">
    <property type="entry name" value="PurM-like_C_dom"/>
</dbReference>
<dbReference type="HAMAP" id="MF_00419">
    <property type="entry name" value="PurL_1"/>
    <property type="match status" value="1"/>
</dbReference>
<evidence type="ECO:0000313" key="20">
    <source>
        <dbReference type="Proteomes" id="UP000319812"/>
    </source>
</evidence>
<feature type="domain" description="FGAR-AT PurM N-terminal-like" evidence="18">
    <location>
        <begin position="661"/>
        <end position="826"/>
    </location>
</feature>
<dbReference type="GO" id="GO:0004642">
    <property type="term" value="F:phosphoribosylformylglycinamidine synthase activity"/>
    <property type="evidence" value="ECO:0007669"/>
    <property type="project" value="UniProtKB-UniRule"/>
</dbReference>
<dbReference type="Proteomes" id="UP000319812">
    <property type="component" value="Unassembled WGS sequence"/>
</dbReference>
<dbReference type="GO" id="GO:0005524">
    <property type="term" value="F:ATP binding"/>
    <property type="evidence" value="ECO:0007669"/>
    <property type="project" value="UniProtKB-UniRule"/>
</dbReference>
<dbReference type="InterPro" id="IPR036921">
    <property type="entry name" value="PurM-like_N_sf"/>
</dbReference>
<dbReference type="PANTHER" id="PTHR10099">
    <property type="entry name" value="PHOSPHORIBOSYLFORMYLGLYCINAMIDINE SYNTHASE"/>
    <property type="match status" value="1"/>
</dbReference>
<evidence type="ECO:0000256" key="2">
    <source>
        <dbReference type="ARBA" id="ARBA00004920"/>
    </source>
</evidence>
<keyword evidence="9 14" id="KW-0067">ATP-binding</keyword>
<dbReference type="Gene3D" id="1.10.8.750">
    <property type="entry name" value="Phosphoribosylformylglycinamidine synthase, linker domain"/>
    <property type="match status" value="1"/>
</dbReference>
<evidence type="ECO:0000256" key="10">
    <source>
        <dbReference type="ARBA" id="ARBA00022842"/>
    </source>
</evidence>
<dbReference type="CDD" id="cd02204">
    <property type="entry name" value="PurL_repeat2"/>
    <property type="match status" value="1"/>
</dbReference>
<feature type="active site" evidence="14">
    <location>
        <position position="1282"/>
    </location>
</feature>
<dbReference type="GO" id="GO:0005737">
    <property type="term" value="C:cytoplasm"/>
    <property type="evidence" value="ECO:0007669"/>
    <property type="project" value="UniProtKB-SubCell"/>
</dbReference>
<dbReference type="Pfam" id="PF22689">
    <property type="entry name" value="FGAR-AT_PurM_N-like"/>
    <property type="match status" value="1"/>
</dbReference>
<dbReference type="InterPro" id="IPR010073">
    <property type="entry name" value="PurL_large"/>
</dbReference>
<comment type="subcellular location">
    <subcellularLocation>
        <location evidence="1 14">Cytoplasm</location>
    </subcellularLocation>
</comment>
<dbReference type="RefSeq" id="WP_141320807.1">
    <property type="nucleotide sequence ID" value="NZ_BJOC01000031.1"/>
</dbReference>
<dbReference type="EMBL" id="BJOC01000031">
    <property type="protein sequence ID" value="GED23279.1"/>
    <property type="molecule type" value="Genomic_DNA"/>
</dbReference>
<comment type="function">
    <text evidence="13 14">Phosphoribosylformylglycinamidine synthase involved in the purines biosynthetic pathway. Catalyzes the ATP-dependent conversion of formylglycinamide ribonucleotide (FGAR) and glutamine to yield formylglycinamidine ribonucleotide (FGAM) and glutamate.</text>
</comment>
<dbReference type="FunFam" id="3.30.1330.10:FF:000002">
    <property type="entry name" value="Phosphoribosylformylglycinamidine synthase"/>
    <property type="match status" value="1"/>
</dbReference>
<dbReference type="GO" id="GO:0046872">
    <property type="term" value="F:metal ion binding"/>
    <property type="evidence" value="ECO:0007669"/>
    <property type="project" value="UniProtKB-KW"/>
</dbReference>
<reference evidence="19 20" key="1">
    <citation type="submission" date="2019-06" db="EMBL/GenBank/DDBJ databases">
        <title>Whole genome shotgun sequence of Halomonas halmophila NBRC 15537.</title>
        <authorList>
            <person name="Hosoyama A."/>
            <person name="Uohara A."/>
            <person name="Ohji S."/>
            <person name="Ichikawa N."/>
        </authorList>
    </citation>
    <scope>NUCLEOTIDE SEQUENCE [LARGE SCALE GENOMIC DNA]</scope>
    <source>
        <strain evidence="19 20">NBRC 15537</strain>
    </source>
</reference>
<dbReference type="PANTHER" id="PTHR10099:SF1">
    <property type="entry name" value="PHOSPHORIBOSYLFORMYLGLYCINAMIDINE SYNTHASE"/>
    <property type="match status" value="1"/>
</dbReference>
<dbReference type="FunFam" id="3.90.650.10:FF:000002">
    <property type="entry name" value="Phosphoribosylformylglycinamidine synthase"/>
    <property type="match status" value="1"/>
</dbReference>
<evidence type="ECO:0000256" key="4">
    <source>
        <dbReference type="ARBA" id="ARBA00022490"/>
    </source>
</evidence>
<dbReference type="FunFam" id="3.30.1330.10:FF:000005">
    <property type="entry name" value="Phosphoribosylformylglycinamidine synthase"/>
    <property type="match status" value="1"/>
</dbReference>
<evidence type="ECO:0000256" key="7">
    <source>
        <dbReference type="ARBA" id="ARBA00022741"/>
    </source>
</evidence>
<dbReference type="CDD" id="cd01740">
    <property type="entry name" value="GATase1_FGAR_AT"/>
    <property type="match status" value="1"/>
</dbReference>
<dbReference type="InterPro" id="IPR029062">
    <property type="entry name" value="Class_I_gatase-like"/>
</dbReference>
<dbReference type="Gene3D" id="3.90.650.10">
    <property type="entry name" value="PurM-like C-terminal domain"/>
    <property type="match status" value="2"/>
</dbReference>
<feature type="domain" description="PurM-like C-terminal" evidence="15">
    <location>
        <begin position="440"/>
        <end position="597"/>
    </location>
</feature>
<feature type="binding site" evidence="14">
    <location>
        <position position="905"/>
    </location>
    <ligand>
        <name>Mg(2+)</name>
        <dbReference type="ChEBI" id="CHEBI:18420"/>
    </ligand>
</feature>
<evidence type="ECO:0000256" key="1">
    <source>
        <dbReference type="ARBA" id="ARBA00004496"/>
    </source>
</evidence>
<feature type="active site" description="Nucleophile" evidence="14">
    <location>
        <position position="1157"/>
    </location>
</feature>
<dbReference type="PROSITE" id="PS51273">
    <property type="entry name" value="GATASE_TYPE_1"/>
    <property type="match status" value="1"/>
</dbReference>
<dbReference type="GO" id="GO:0006189">
    <property type="term" value="P:'de novo' IMP biosynthetic process"/>
    <property type="evidence" value="ECO:0007669"/>
    <property type="project" value="UniProtKB-UniRule"/>
</dbReference>
<comment type="pathway">
    <text evidence="2 14">Purine metabolism; IMP biosynthesis via de novo pathway; 5-amino-1-(5-phospho-D-ribosyl)imidazole from N(2)-formyl-N(1)-(5-phospho-D-ribosyl)glycinamide: step 1/2.</text>
</comment>
<dbReference type="NCBIfam" id="TIGR01735">
    <property type="entry name" value="FGAM_synt"/>
    <property type="match status" value="1"/>
</dbReference>
<name>A0A4Y4EZL7_9GAMM</name>
<dbReference type="Pfam" id="PF02769">
    <property type="entry name" value="AIRS_C"/>
    <property type="match status" value="2"/>
</dbReference>
<evidence type="ECO:0000256" key="11">
    <source>
        <dbReference type="ARBA" id="ARBA00022962"/>
    </source>
</evidence>
<evidence type="ECO:0000256" key="14">
    <source>
        <dbReference type="HAMAP-Rule" id="MF_00419"/>
    </source>
</evidence>
<evidence type="ECO:0000313" key="19">
    <source>
        <dbReference type="EMBL" id="GED23279.1"/>
    </source>
</evidence>
<gene>
    <name evidence="14 19" type="primary">purL</name>
    <name evidence="19" type="ORF">HHA01_22560</name>
</gene>
<evidence type="ECO:0000256" key="3">
    <source>
        <dbReference type="ARBA" id="ARBA00008608"/>
    </source>
</evidence>
<dbReference type="FunFam" id="3.40.50.880:FF:000008">
    <property type="entry name" value="Phosphoribosylformylglycinamidine synthase"/>
    <property type="match status" value="1"/>
</dbReference>
<evidence type="ECO:0000256" key="12">
    <source>
        <dbReference type="ARBA" id="ARBA00052585"/>
    </source>
</evidence>
<dbReference type="InterPro" id="IPR036604">
    <property type="entry name" value="PurS-like_sf"/>
</dbReference>
<evidence type="ECO:0000259" key="18">
    <source>
        <dbReference type="Pfam" id="PF22689"/>
    </source>
</evidence>
<dbReference type="SUPFAM" id="SSF56042">
    <property type="entry name" value="PurM C-terminal domain-like"/>
    <property type="match status" value="2"/>
</dbReference>
<keyword evidence="5 14" id="KW-0436">Ligase</keyword>
<evidence type="ECO:0000259" key="15">
    <source>
        <dbReference type="Pfam" id="PF02769"/>
    </source>
</evidence>
<keyword evidence="4 14" id="KW-0963">Cytoplasm</keyword>
<evidence type="ECO:0000256" key="8">
    <source>
        <dbReference type="ARBA" id="ARBA00022755"/>
    </source>
</evidence>
<sequence>MLELRGAPALSAFRHAKLLEALSRVAPGVETLEADYVHFVDHEGELAESEQRLLEGLLDDGTSPEARSSGRGHLFLVVPRIGTQSPWSSKATDIAHNCGLKRIRRLERGIAYRVRFSGEFSEADFEAVTAQLHDRMTETVLFDASDAAKLFEHHQPAPLGKVALLEGGREALSTANVELGLALAEDEIDYLCEAFRKLERNPTDVELMMFAQANSEHCRHKIFNADWVVDGEAQPRSLFKMIRNTYESSPDDILSAYSDNAAVIRGSEAGRFFAAPLTGKAAESAVYGTHQESVNILMKVETHNHPTAIAPHPGAATGAGGEIRDEGATGIGGKPKAGLTGFTVSNLRIPDFVQPWEAFDYGKPERITSALSIMLEGPIGGAAFNNEFGRPNLTGYFRTFEQDALGAEGIERRGYHKPIMIAGGYGNIREDHVQKSEIPVGGKLIVMGGPAMLIGLGGGAASSMASGASSADLDFASVQRGNPEMERRAQEVIDRCWSLGDGNPICFIHDVGAGGLSNALPELVKDGERGGRFDLREVPNAEPGMSPLEIWCNEAQERYVLAVAPENLAAFEALCQRERCPYAVVGEATEAHHLEVRDGHFEATTAQTPPVDLPMSVLFGKPPKMQREFARQRRDLPGIMLDNLDLREALDRVLSLPTVASKSFLITIGDRSITGQVARDQMVGPWQVPVADVAVTTATFDTHAGEAMAMGERPPVALIDPAASARLAVAETITNLAAAPIAKLGDIKLSANWMSAASHPGENQALYDAVHAVGMELCPALGIAIPVGKDSMSMRTAWQAATGDAGELEEKSVTAPLSLITTGFAPVTDALRTLTPEIDMARDESDLILVDLGGARNRLGGSALAQVYGQVGDECPDLDDSEDLKAFFSVIQGLNADGKLLAYHDRSDGGLLVTLLEMAFAAHAGLEIKLDWLIDEPGEAVNALFAEELGAVIQVSREHTEEVLTQFAGAGLETCGVIARPRYDDQVRVTLFEEPLLETTRMLTQRTWSEPSYRMQALRDNADCAKSEFDELLDARDPGLSATPSFDVDEDISAPFVNTARPPMAVLREQGVNGHVEMAWAFDKAGFEAVDVHMSDILEGRVGLEDFKGLVACGGFSYGDVLGAGGGWAKSVLYNARAREQFAAFFGRDDSFALGVCNGCQMLSQLKELIPGAEHWPQFLRNESEQFEARVSMVRVEQSPSILLAGMQGSKLPIAVAHGEGRAAFRDTAHLRQVQSSDQVALRYLDNHGQSTTRYPANPNGSPAGITGLTTPDGRVTIMMPHPERVARAVTNSWRPAEWTQDGAWMRMFRNARHWLG</sequence>
<dbReference type="Pfam" id="PF13507">
    <property type="entry name" value="GATase_5"/>
    <property type="match status" value="1"/>
</dbReference>
<keyword evidence="11 14" id="KW-0315">Glutamine amidotransferase</keyword>
<accession>A0A4Y4EZL7</accession>
<feature type="binding site" evidence="14">
    <location>
        <position position="735"/>
    </location>
    <ligand>
        <name>Mg(2+)</name>
        <dbReference type="ChEBI" id="CHEBI:18420"/>
    </ligand>
</feature>
<feature type="binding site" evidence="14">
    <location>
        <position position="907"/>
    </location>
    <ligand>
        <name>ATP</name>
        <dbReference type="ChEBI" id="CHEBI:30616"/>
    </ligand>
</feature>
<evidence type="ECO:0000256" key="9">
    <source>
        <dbReference type="ARBA" id="ARBA00022840"/>
    </source>
</evidence>
<feature type="active site" evidence="14">
    <location>
        <position position="1284"/>
    </location>
</feature>
<dbReference type="FunFam" id="1.10.8.750:FF:000002">
    <property type="entry name" value="Phosphoribosylformylglycinamidine synthase"/>
    <property type="match status" value="1"/>
</dbReference>
<dbReference type="SUPFAM" id="SSF109736">
    <property type="entry name" value="FGAM synthase PurL, linker domain"/>
    <property type="match status" value="1"/>
</dbReference>
<dbReference type="Pfam" id="PF18076">
    <property type="entry name" value="FGAR-AT_N"/>
    <property type="match status" value="1"/>
</dbReference>
<dbReference type="SUPFAM" id="SSF52317">
    <property type="entry name" value="Class I glutamine amidotransferase-like"/>
    <property type="match status" value="1"/>
</dbReference>
<feature type="binding site" evidence="14">
    <location>
        <position position="691"/>
    </location>
    <ligand>
        <name>ATP</name>
        <dbReference type="ChEBI" id="CHEBI:30616"/>
    </ligand>
</feature>
<keyword evidence="10 14" id="KW-0460">Magnesium</keyword>
<feature type="domain" description="Phosphoribosylformylglycinamidine synthase N-terminal" evidence="17">
    <location>
        <begin position="36"/>
        <end position="151"/>
    </location>
</feature>
<dbReference type="Gene3D" id="3.30.1330.10">
    <property type="entry name" value="PurM-like, N-terminal domain"/>
    <property type="match status" value="2"/>
</dbReference>
<dbReference type="InterPro" id="IPR036676">
    <property type="entry name" value="PurM-like_C_sf"/>
</dbReference>